<comment type="similarity">
    <text evidence="2">Belongs to the autoinducer-2 exporter (AI-2E) (TC 2.A.86) family.</text>
</comment>
<protein>
    <recommendedName>
        <fullName evidence="8">AI-2E family transporter</fullName>
    </recommendedName>
</protein>
<proteinExistence type="inferred from homology"/>
<keyword evidence="3 6" id="KW-0812">Transmembrane</keyword>
<keyword evidence="4 6" id="KW-1133">Transmembrane helix</keyword>
<feature type="transmembrane region" description="Helical" evidence="6">
    <location>
        <begin position="318"/>
        <end position="345"/>
    </location>
</feature>
<dbReference type="GO" id="GO:0055085">
    <property type="term" value="P:transmembrane transport"/>
    <property type="evidence" value="ECO:0007669"/>
    <property type="project" value="TreeGrafter"/>
</dbReference>
<dbReference type="PANTHER" id="PTHR21716:SF15">
    <property type="entry name" value="TRANSPORT PROTEIN YRRI-RELATED"/>
    <property type="match status" value="1"/>
</dbReference>
<organism evidence="7">
    <name type="scientific">Bacillus mycoides</name>
    <dbReference type="NCBI Taxonomy" id="1405"/>
    <lineage>
        <taxon>Bacteria</taxon>
        <taxon>Bacillati</taxon>
        <taxon>Bacillota</taxon>
        <taxon>Bacilli</taxon>
        <taxon>Bacillales</taxon>
        <taxon>Bacillaceae</taxon>
        <taxon>Bacillus</taxon>
        <taxon>Bacillus cereus group</taxon>
    </lineage>
</organism>
<feature type="transmembrane region" description="Helical" evidence="6">
    <location>
        <begin position="38"/>
        <end position="66"/>
    </location>
</feature>
<comment type="caution">
    <text evidence="7">The sequence shown here is derived from an EMBL/GenBank/DDBJ whole genome shotgun (WGS) entry which is preliminary data.</text>
</comment>
<feature type="transmembrane region" description="Helical" evidence="6">
    <location>
        <begin position="226"/>
        <end position="243"/>
    </location>
</feature>
<dbReference type="GO" id="GO:0016020">
    <property type="term" value="C:membrane"/>
    <property type="evidence" value="ECO:0007669"/>
    <property type="project" value="UniProtKB-SubCell"/>
</dbReference>
<feature type="transmembrane region" description="Helical" evidence="6">
    <location>
        <begin position="166"/>
        <end position="185"/>
    </location>
</feature>
<evidence type="ECO:0000256" key="4">
    <source>
        <dbReference type="ARBA" id="ARBA00022989"/>
    </source>
</evidence>
<dbReference type="Pfam" id="PF01594">
    <property type="entry name" value="AI-2E_transport"/>
    <property type="match status" value="1"/>
</dbReference>
<feature type="transmembrane region" description="Helical" evidence="6">
    <location>
        <begin position="275"/>
        <end position="298"/>
    </location>
</feature>
<name>C2XZM3_BACMY</name>
<evidence type="ECO:0000256" key="6">
    <source>
        <dbReference type="SAM" id="Phobius"/>
    </source>
</evidence>
<reference evidence="7" key="1">
    <citation type="journal article" date="2012" name="Genome Res.">
        <title>Genomic characterization of the Bacillus cereus sensu lato species: Backdrop to the evolution of Bacillus anthracis.</title>
        <authorList>
            <person name="Zwick M.E."/>
            <person name="Joseph S.J."/>
            <person name="Didelot X."/>
            <person name="Chen P.E."/>
            <person name="Bishop-Lilly K.A."/>
            <person name="Stewart A.C."/>
            <person name="Willner K."/>
            <person name="Nolan N."/>
            <person name="Lentz S."/>
            <person name="Thomason M.K."/>
            <person name="Sozhamannan S."/>
            <person name="Mateczun A.J."/>
            <person name="Du L."/>
            <person name="Read T.D."/>
        </authorList>
    </citation>
    <scope>NUCLEOTIDE SEQUENCE [LARGE SCALE GENOMIC DNA]</scope>
    <source>
        <strain evidence="7">AH603</strain>
    </source>
</reference>
<comment type="subcellular location">
    <subcellularLocation>
        <location evidence="1">Membrane</location>
        <topology evidence="1">Multi-pass membrane protein</topology>
    </subcellularLocation>
</comment>
<dbReference type="PANTHER" id="PTHR21716">
    <property type="entry name" value="TRANSMEMBRANE PROTEIN"/>
    <property type="match status" value="1"/>
</dbReference>
<dbReference type="EMBL" id="ACMP01000113">
    <property type="protein sequence ID" value="EEL68912.1"/>
    <property type="molecule type" value="Genomic_DNA"/>
</dbReference>
<evidence type="ECO:0000256" key="3">
    <source>
        <dbReference type="ARBA" id="ARBA00022692"/>
    </source>
</evidence>
<keyword evidence="5 6" id="KW-0472">Membrane</keyword>
<sequence length="361" mass="40852">MEEVFRVKNLKIIWIYRLGLLLLVFLCLLVFLKIKPLWAPIIFVFKVAITPFLIACFIAYLLHPLIEKIHKEGMPRTLAILLIYILFFGGIGYGIYKGTPVVIKQLQEINEQFPQFTKMYDSWMDGVTEQTANFPSFIHEKVKQIFVGVEMKIQTLLNKVMSTARGVLDSLLIIFLIPFIVFYILKDYGEFYHIFWKLVPSKWRSTGQMLAKEIDKSLGSYIRGQLFVCLVLGGVSVLSFWFIGMKYPLLLGIIIGVTDIIPYFGPILGAIPTLMIAATVSTSLLIKAGIMIAILQFLESNILSPYIVGKSLRMHPVIIMFALLVGGEVAGIVGLLISVPILAVIRTVVVHVRPLWKREDI</sequence>
<evidence type="ECO:0008006" key="8">
    <source>
        <dbReference type="Google" id="ProtNLM"/>
    </source>
</evidence>
<gene>
    <name evidence="7" type="ORF">bcere0026_41570</name>
</gene>
<feature type="transmembrane region" description="Helical" evidence="6">
    <location>
        <begin position="12"/>
        <end position="32"/>
    </location>
</feature>
<feature type="transmembrane region" description="Helical" evidence="6">
    <location>
        <begin position="78"/>
        <end position="96"/>
    </location>
</feature>
<feature type="transmembrane region" description="Helical" evidence="6">
    <location>
        <begin position="249"/>
        <end position="268"/>
    </location>
</feature>
<evidence type="ECO:0000256" key="5">
    <source>
        <dbReference type="ARBA" id="ARBA00023136"/>
    </source>
</evidence>
<evidence type="ECO:0000313" key="7">
    <source>
        <dbReference type="EMBL" id="EEL68912.1"/>
    </source>
</evidence>
<evidence type="ECO:0000256" key="1">
    <source>
        <dbReference type="ARBA" id="ARBA00004141"/>
    </source>
</evidence>
<dbReference type="InterPro" id="IPR002549">
    <property type="entry name" value="AI-2E-like"/>
</dbReference>
<dbReference type="Proteomes" id="UP000001753">
    <property type="component" value="Chromosome"/>
</dbReference>
<evidence type="ECO:0000256" key="2">
    <source>
        <dbReference type="ARBA" id="ARBA00009773"/>
    </source>
</evidence>
<accession>C2XZM3</accession>
<dbReference type="AlphaFoldDB" id="C2XZM3"/>
<dbReference type="HOGENOM" id="CLU_031275_8_2_9"/>